<gene>
    <name evidence="7" type="ORF">G7Y89_g609</name>
</gene>
<evidence type="ECO:0000313" key="8">
    <source>
        <dbReference type="Proteomes" id="UP000566819"/>
    </source>
</evidence>
<dbReference type="GO" id="GO:0016832">
    <property type="term" value="F:aldehyde-lyase activity"/>
    <property type="evidence" value="ECO:0007669"/>
    <property type="project" value="InterPro"/>
</dbReference>
<dbReference type="InterPro" id="IPR029061">
    <property type="entry name" value="THDP-binding"/>
</dbReference>
<comment type="caution">
    <text evidence="7">The sequence shown here is derived from an EMBL/GenBank/DDBJ whole genome shotgun (WGS) entry which is preliminary data.</text>
</comment>
<dbReference type="Proteomes" id="UP000566819">
    <property type="component" value="Unassembled WGS sequence"/>
</dbReference>
<keyword evidence="4" id="KW-0456">Lyase</keyword>
<organism evidence="7 8">
    <name type="scientific">Cudoniella acicularis</name>
    <dbReference type="NCBI Taxonomy" id="354080"/>
    <lineage>
        <taxon>Eukaryota</taxon>
        <taxon>Fungi</taxon>
        <taxon>Dikarya</taxon>
        <taxon>Ascomycota</taxon>
        <taxon>Pezizomycotina</taxon>
        <taxon>Leotiomycetes</taxon>
        <taxon>Helotiales</taxon>
        <taxon>Tricladiaceae</taxon>
        <taxon>Cudoniella</taxon>
    </lineage>
</organism>
<dbReference type="NCBIfam" id="NF003619">
    <property type="entry name" value="PRK05261.1-4"/>
    <property type="match status" value="1"/>
</dbReference>
<keyword evidence="8" id="KW-1185">Reference proteome</keyword>
<dbReference type="InterPro" id="IPR019789">
    <property type="entry name" value="Xul5P/Fru6P_PKetolase_ThDP_BS"/>
</dbReference>
<accession>A0A8H4WB10</accession>
<dbReference type="InterPro" id="IPR005593">
    <property type="entry name" value="Xul5P/Fru6P_PKetolase"/>
</dbReference>
<comment type="cofactor">
    <cofactor evidence="1">
        <name>thiamine diphosphate</name>
        <dbReference type="ChEBI" id="CHEBI:58937"/>
    </cofactor>
</comment>
<reference evidence="7 8" key="1">
    <citation type="submission" date="2020-03" db="EMBL/GenBank/DDBJ databases">
        <title>Draft Genome Sequence of Cudoniella acicularis.</title>
        <authorList>
            <person name="Buettner E."/>
            <person name="Kellner H."/>
        </authorList>
    </citation>
    <scope>NUCLEOTIDE SEQUENCE [LARGE SCALE GENOMIC DNA]</scope>
    <source>
        <strain evidence="7 8">DSM 108380</strain>
    </source>
</reference>
<dbReference type="EMBL" id="JAAMPI010000022">
    <property type="protein sequence ID" value="KAF4637454.1"/>
    <property type="molecule type" value="Genomic_DNA"/>
</dbReference>
<dbReference type="InterPro" id="IPR009014">
    <property type="entry name" value="Transketo_C/PFOR_II"/>
</dbReference>
<dbReference type="PROSITE" id="PS60002">
    <property type="entry name" value="PHOSPHOKETOLASE_1"/>
    <property type="match status" value="1"/>
</dbReference>
<dbReference type="InterPro" id="IPR023962">
    <property type="entry name" value="Phosphoketolase"/>
</dbReference>
<dbReference type="Gene3D" id="3.40.50.920">
    <property type="match status" value="1"/>
</dbReference>
<evidence type="ECO:0008006" key="9">
    <source>
        <dbReference type="Google" id="ProtNLM"/>
    </source>
</evidence>
<evidence type="ECO:0000256" key="1">
    <source>
        <dbReference type="ARBA" id="ARBA00001964"/>
    </source>
</evidence>
<dbReference type="Pfam" id="PF09364">
    <property type="entry name" value="XFP_N"/>
    <property type="match status" value="1"/>
</dbReference>
<dbReference type="PANTHER" id="PTHR31273:SF0">
    <property type="entry name" value="PHOSPHOKETOLASE-RELATED"/>
    <property type="match status" value="1"/>
</dbReference>
<dbReference type="SUPFAM" id="SSF52518">
    <property type="entry name" value="Thiamin diphosphate-binding fold (THDP-binding)"/>
    <property type="match status" value="2"/>
</dbReference>
<dbReference type="InterPro" id="IPR019790">
    <property type="entry name" value="Xul5P/Fru6P_PKetolase_CS"/>
</dbReference>
<protein>
    <recommendedName>
        <fullName evidence="9">Phosphoketolase</fullName>
    </recommendedName>
</protein>
<dbReference type="CDD" id="cd02011">
    <property type="entry name" value="TPP_PK"/>
    <property type="match status" value="1"/>
</dbReference>
<evidence type="ECO:0000259" key="5">
    <source>
        <dbReference type="Pfam" id="PF09363"/>
    </source>
</evidence>
<evidence type="ECO:0000256" key="4">
    <source>
        <dbReference type="ARBA" id="ARBA00023239"/>
    </source>
</evidence>
<dbReference type="InterPro" id="IPR018969">
    <property type="entry name" value="Xul5P/Fru6P_PKetolase_C"/>
</dbReference>
<dbReference type="InterPro" id="IPR018970">
    <property type="entry name" value="Xul5P/Fru6P_PKetolase_N"/>
</dbReference>
<evidence type="ECO:0000256" key="2">
    <source>
        <dbReference type="ARBA" id="ARBA00005623"/>
    </source>
</evidence>
<proteinExistence type="inferred from homology"/>
<sequence length="1073" mass="120436">MTEMSNHEVMMKALLNQLGFLHSVKLRRLTSLWLFSLQPSVLNRVQEESDESSTLIKRLQSLILTIDRKRLRKSQTSRGDFDDMPVRAGSRQWSYVPYDPSLVLPSSATPAPKGTKCRMKQAINKKVWSLDVGPQLSGLRPSALPIQKTTCQAASPVSNRHGPALADASLGAIHVRMGPSSFWLSHCCMFSITPSSFESPACSRIEKSRMLLAELHAECHAHINSCEFFFNKLPPQATPQSQLWAITITILADTNTPLYNNTMAEEVKVKSISPYGIARSTVTEKPLDAEEIRKLDAYFRASMYLCLGMLHLRENALLKEPLSKDHLKARLLGHWGSDAGQAFTWMHFNRLIKKYDLDALFVSGPGHGAPAVLSQAYLEGTYSEVYPDKSENEEGMRKFFKQFSFPGGVGSHATPETPGSIHEGGELGYSISHAFGTVFDNPNLITVTMVGDGEAETGPLATSWHSTKFLNPLTDGAVLPVLHLNGYKINNPTILARISHAELEALFVGYGWTPYFVEGSDMESMHQAMAATLEKCVLEIRKYQKQARDSKKAFRPRWPMIVLRSPKGWSGPRKVDGKLLEGFWRSHQVPIPDVASNPSHLKILEDWMRSYKPDEVFDSEGKLIPELKALAPTGTARMSANPVGNGGSLRKPLQMPDYRSYALPNIKPGISSLPSMSNMAKFLRDVVAKNLTNFRVFGPDETESNKLGEIYKAGKKVWMGEYFEEDEDGGNLAMEGRVMEMLSEHTCEGWMEGYILSGRHGLLNSYEPFIHIIDSMVNQHCKWIEKCNEVEWRVKIASLNILLTATVWRQDHNGFTHQDPGFLDVVANKSPEVVRIYLPPDGNCLLSVTDHCLRSTNYVNVIVADKQDHLQFLSMDEAVEHCTKGLGIWDWASNDQGAEPDVVMASCGDVPTHESLAATALLRELIPDLRIRFVNVVDLFKLINNGDHPHGLTDREWTSIFTDDRPIIFNFHSYPWLIHRLTYKRPGQANIHVRGYKEKGNIDTPLELAIRNQTDRYSLAMDAIDRIPSLHNKASGVREKLMNLQISAKNNAYENGIDPVYIREWVWPCPKAS</sequence>
<dbReference type="Gene3D" id="3.40.50.970">
    <property type="match status" value="2"/>
</dbReference>
<feature type="domain" description="Xylulose 5-phosphate/Fructose 6-phosphate phosphoketolase C-terminal" evidence="5">
    <location>
        <begin position="866"/>
        <end position="1067"/>
    </location>
</feature>
<comment type="similarity">
    <text evidence="2">Belongs to the XFP family.</text>
</comment>
<name>A0A8H4WB10_9HELO</name>
<dbReference type="Pfam" id="PF09363">
    <property type="entry name" value="XFP_C"/>
    <property type="match status" value="1"/>
</dbReference>
<keyword evidence="3" id="KW-0786">Thiamine pyrophosphate</keyword>
<evidence type="ECO:0000259" key="6">
    <source>
        <dbReference type="Pfam" id="PF09364"/>
    </source>
</evidence>
<dbReference type="PROSITE" id="PS60003">
    <property type="entry name" value="PHOSPHOKETOLASE_2"/>
    <property type="match status" value="1"/>
</dbReference>
<evidence type="ECO:0000256" key="3">
    <source>
        <dbReference type="ARBA" id="ARBA00023052"/>
    </source>
</evidence>
<dbReference type="AlphaFoldDB" id="A0A8H4WB10"/>
<dbReference type="NCBIfam" id="NF003617">
    <property type="entry name" value="PRK05261.1-2"/>
    <property type="match status" value="1"/>
</dbReference>
<evidence type="ECO:0000313" key="7">
    <source>
        <dbReference type="EMBL" id="KAF4637454.1"/>
    </source>
</evidence>
<dbReference type="OrthoDB" id="2532903at2759"/>
<dbReference type="Pfam" id="PF03894">
    <property type="entry name" value="XFP"/>
    <property type="match status" value="1"/>
</dbReference>
<dbReference type="PANTHER" id="PTHR31273">
    <property type="entry name" value="PHOSPHOKETOLASE-RELATED"/>
    <property type="match status" value="1"/>
</dbReference>
<dbReference type="GO" id="GO:0005975">
    <property type="term" value="P:carbohydrate metabolic process"/>
    <property type="evidence" value="ECO:0007669"/>
    <property type="project" value="InterPro"/>
</dbReference>
<dbReference type="HAMAP" id="MF_01403">
    <property type="entry name" value="Phosphoketolase"/>
    <property type="match status" value="1"/>
</dbReference>
<feature type="domain" description="Xylulose 5-phosphate/Fructose 6-phosphate phosphoketolase N-terminal" evidence="6">
    <location>
        <begin position="288"/>
        <end position="648"/>
    </location>
</feature>